<dbReference type="STRING" id="478801.Ksed_14600"/>
<dbReference type="Gene3D" id="3.40.50.12090">
    <property type="match status" value="2"/>
</dbReference>
<dbReference type="EMBL" id="CP001686">
    <property type="protein sequence ID" value="ACV06485.1"/>
    <property type="molecule type" value="Genomic_DNA"/>
</dbReference>
<evidence type="ECO:0000313" key="2">
    <source>
        <dbReference type="Proteomes" id="UP000006666"/>
    </source>
</evidence>
<reference evidence="1 2" key="1">
    <citation type="journal article" date="2009" name="Stand. Genomic Sci.">
        <title>Complete genome sequence of Kytococcus sedentarius type strain (541).</title>
        <authorList>
            <person name="Sims D."/>
            <person name="Brettin T."/>
            <person name="Detter J.C."/>
            <person name="Han C."/>
            <person name="Lapidus A."/>
            <person name="Copeland A."/>
            <person name="Glavina Del Rio T."/>
            <person name="Nolan M."/>
            <person name="Chen F."/>
            <person name="Lucas S."/>
            <person name="Tice H."/>
            <person name="Cheng J.F."/>
            <person name="Bruce D."/>
            <person name="Goodwin L."/>
            <person name="Pitluck S."/>
            <person name="Ovchinnikova G."/>
            <person name="Pati A."/>
            <person name="Ivanova N."/>
            <person name="Mavrommatis K."/>
            <person name="Chen A."/>
            <person name="Palaniappan K."/>
            <person name="D'haeseleer P."/>
            <person name="Chain P."/>
            <person name="Bristow J."/>
            <person name="Eisen J.A."/>
            <person name="Markowitz V."/>
            <person name="Hugenholtz P."/>
            <person name="Schneider S."/>
            <person name="Goker M."/>
            <person name="Pukall R."/>
            <person name="Kyrpides N.C."/>
            <person name="Klenk H.P."/>
        </authorList>
    </citation>
    <scope>NUCLEOTIDE SEQUENCE [LARGE SCALE GENOMIC DNA]</scope>
    <source>
        <strain evidence="2">ATCC 14392 / DSM 20547 / JCM 11482 / CCUG 33030 / NBRC 15357 / NCTC 11040 / CCM 314 / 541</strain>
    </source>
</reference>
<dbReference type="RefSeq" id="WP_015779430.1">
    <property type="nucleotide sequence ID" value="NC_013169.1"/>
</dbReference>
<evidence type="ECO:0000313" key="1">
    <source>
        <dbReference type="EMBL" id="ACV06485.1"/>
    </source>
</evidence>
<dbReference type="Pfam" id="PF04122">
    <property type="entry name" value="CW_binding_2"/>
    <property type="match status" value="3"/>
</dbReference>
<dbReference type="PANTHER" id="PTHR30032:SF4">
    <property type="entry name" value="AMIDASE ENHANCER"/>
    <property type="match status" value="1"/>
</dbReference>
<organism evidence="1 2">
    <name type="scientific">Kytococcus sedentarius (strain ATCC 14392 / DSM 20547 / JCM 11482 / CCUG 33030 / NBRC 15357 / NCTC 11040 / CCM 314 / 541)</name>
    <name type="common">Micrococcus sedentarius</name>
    <dbReference type="NCBI Taxonomy" id="478801"/>
    <lineage>
        <taxon>Bacteria</taxon>
        <taxon>Bacillati</taxon>
        <taxon>Actinomycetota</taxon>
        <taxon>Actinomycetes</taxon>
        <taxon>Micrococcales</taxon>
        <taxon>Kytococcaceae</taxon>
        <taxon>Kytococcus</taxon>
    </lineage>
</organism>
<protein>
    <submittedName>
        <fullName evidence="1">Cell wall-binding protein</fullName>
    </submittedName>
</protein>
<dbReference type="Proteomes" id="UP000006666">
    <property type="component" value="Chromosome"/>
</dbReference>
<dbReference type="GO" id="GO:0030288">
    <property type="term" value="C:outer membrane-bounded periplasmic space"/>
    <property type="evidence" value="ECO:0007669"/>
    <property type="project" value="TreeGrafter"/>
</dbReference>
<dbReference type="AlphaFoldDB" id="C7NHX8"/>
<keyword evidence="2" id="KW-1185">Reference proteome</keyword>
<accession>C7NHX8</accession>
<dbReference type="PANTHER" id="PTHR30032">
    <property type="entry name" value="N-ACETYLMURAMOYL-L-ALANINE AMIDASE-RELATED"/>
    <property type="match status" value="1"/>
</dbReference>
<name>C7NHX8_KYTSD</name>
<dbReference type="InterPro" id="IPR007253">
    <property type="entry name" value="Cell_wall-bd_2"/>
</dbReference>
<proteinExistence type="predicted"/>
<dbReference type="HOGENOM" id="CLU_028455_0_0_11"/>
<gene>
    <name evidence="1" type="ordered locus">Ksed_14600</name>
</gene>
<dbReference type="KEGG" id="kse:Ksed_14600"/>
<sequence length="297" mass="30457">MPPTPLQHRFAGPNRYETAVAVSRACFPTSPTVFLATGENFPDALAAGAVAGALGAPLLLTRARRLLDPVAAELVRLAPREVVVVGSGTAVSMLVADLVAHRTGAVVRRIGGSDRYATAAAVGDLLTTPQHEVFVVSGENFPDATAAAAAAAHRGASMVLTRHDRLPAASLEALVRRNPATVTVVGGTDVVGRAVTDAITRQVRPTTLRRVTGSNRYATAAAVARYVWPDGSPRALLATGENFPDALAAGPAAALVGAPVLLTRARWVPSQTTAALTTHGTREIGLVGGADVARAPA</sequence>
<dbReference type="InterPro" id="IPR051922">
    <property type="entry name" value="Bact_Sporulation_Assoc"/>
</dbReference>
<dbReference type="eggNOG" id="COG2247">
    <property type="taxonomic scope" value="Bacteria"/>
</dbReference>